<proteinExistence type="inferred from homology"/>
<name>A0A0C3P392_PHLG1</name>
<dbReference type="PRINTS" id="PR00385">
    <property type="entry name" value="P450"/>
</dbReference>
<evidence type="ECO:0000256" key="14">
    <source>
        <dbReference type="RuleBase" id="RU000461"/>
    </source>
</evidence>
<evidence type="ECO:0000313" key="16">
    <source>
        <dbReference type="Proteomes" id="UP000053257"/>
    </source>
</evidence>
<keyword evidence="11 14" id="KW-0503">Monooxygenase</keyword>
<dbReference type="EMBL" id="KN840440">
    <property type="protein sequence ID" value="KIP12379.1"/>
    <property type="molecule type" value="Genomic_DNA"/>
</dbReference>
<evidence type="ECO:0000256" key="10">
    <source>
        <dbReference type="ARBA" id="ARBA00023004"/>
    </source>
</evidence>
<feature type="binding site" description="axial binding residue" evidence="13">
    <location>
        <position position="395"/>
    </location>
    <ligand>
        <name>heme</name>
        <dbReference type="ChEBI" id="CHEBI:30413"/>
    </ligand>
    <ligandPart>
        <name>Fe</name>
        <dbReference type="ChEBI" id="CHEBI:18248"/>
    </ligandPart>
</feature>
<comment type="similarity">
    <text evidence="4 14">Belongs to the cytochrome P450 family.</text>
</comment>
<dbReference type="InterPro" id="IPR017972">
    <property type="entry name" value="Cyt_P450_CS"/>
</dbReference>
<dbReference type="GO" id="GO:0004497">
    <property type="term" value="F:monooxygenase activity"/>
    <property type="evidence" value="ECO:0007669"/>
    <property type="project" value="UniProtKB-KW"/>
</dbReference>
<reference evidence="15 16" key="1">
    <citation type="journal article" date="2014" name="PLoS Genet.">
        <title>Analysis of the Phlebiopsis gigantea genome, transcriptome and secretome provides insight into its pioneer colonization strategies of wood.</title>
        <authorList>
            <person name="Hori C."/>
            <person name="Ishida T."/>
            <person name="Igarashi K."/>
            <person name="Samejima M."/>
            <person name="Suzuki H."/>
            <person name="Master E."/>
            <person name="Ferreira P."/>
            <person name="Ruiz-Duenas F.J."/>
            <person name="Held B."/>
            <person name="Canessa P."/>
            <person name="Larrondo L.F."/>
            <person name="Schmoll M."/>
            <person name="Druzhinina I.S."/>
            <person name="Kubicek C.P."/>
            <person name="Gaskell J.A."/>
            <person name="Kersten P."/>
            <person name="St John F."/>
            <person name="Glasner J."/>
            <person name="Sabat G."/>
            <person name="Splinter BonDurant S."/>
            <person name="Syed K."/>
            <person name="Yadav J."/>
            <person name="Mgbeahuruike A.C."/>
            <person name="Kovalchuk A."/>
            <person name="Asiegbu F.O."/>
            <person name="Lackner G."/>
            <person name="Hoffmeister D."/>
            <person name="Rencoret J."/>
            <person name="Gutierrez A."/>
            <person name="Sun H."/>
            <person name="Lindquist E."/>
            <person name="Barry K."/>
            <person name="Riley R."/>
            <person name="Grigoriev I.V."/>
            <person name="Henrissat B."/>
            <person name="Kues U."/>
            <person name="Berka R.M."/>
            <person name="Martinez A.T."/>
            <person name="Covert S.F."/>
            <person name="Blanchette R.A."/>
            <person name="Cullen D."/>
        </authorList>
    </citation>
    <scope>NUCLEOTIDE SEQUENCE [LARGE SCALE GENOMIC DNA]</scope>
    <source>
        <strain evidence="15 16">11061_1 CR5-6</strain>
    </source>
</reference>
<evidence type="ECO:0000256" key="5">
    <source>
        <dbReference type="ARBA" id="ARBA00022617"/>
    </source>
</evidence>
<evidence type="ECO:0000256" key="13">
    <source>
        <dbReference type="PIRSR" id="PIRSR602401-1"/>
    </source>
</evidence>
<dbReference type="Proteomes" id="UP000053257">
    <property type="component" value="Unassembled WGS sequence"/>
</dbReference>
<dbReference type="InterPro" id="IPR036396">
    <property type="entry name" value="Cyt_P450_sf"/>
</dbReference>
<dbReference type="InterPro" id="IPR050364">
    <property type="entry name" value="Cytochrome_P450_fung"/>
</dbReference>
<evidence type="ECO:0008006" key="17">
    <source>
        <dbReference type="Google" id="ProtNLM"/>
    </source>
</evidence>
<keyword evidence="9 14" id="KW-0560">Oxidoreductase</keyword>
<protein>
    <recommendedName>
        <fullName evidence="17">Cytochrome P450</fullName>
    </recommendedName>
</protein>
<accession>A0A0C3P392</accession>
<keyword evidence="6" id="KW-0812">Transmembrane</keyword>
<comment type="pathway">
    <text evidence="3">Secondary metabolite biosynthesis.</text>
</comment>
<keyword evidence="16" id="KW-1185">Reference proteome</keyword>
<keyword evidence="8" id="KW-1133">Transmembrane helix</keyword>
<keyword evidence="12" id="KW-0472">Membrane</keyword>
<dbReference type="InterPro" id="IPR002401">
    <property type="entry name" value="Cyt_P450_E_grp-I"/>
</dbReference>
<organism evidence="15 16">
    <name type="scientific">Phlebiopsis gigantea (strain 11061_1 CR5-6)</name>
    <name type="common">White-rot fungus</name>
    <name type="synonym">Peniophora gigantea</name>
    <dbReference type="NCBI Taxonomy" id="745531"/>
    <lineage>
        <taxon>Eukaryota</taxon>
        <taxon>Fungi</taxon>
        <taxon>Dikarya</taxon>
        <taxon>Basidiomycota</taxon>
        <taxon>Agaricomycotina</taxon>
        <taxon>Agaricomycetes</taxon>
        <taxon>Polyporales</taxon>
        <taxon>Phanerochaetaceae</taxon>
        <taxon>Phlebiopsis</taxon>
    </lineage>
</organism>
<keyword evidence="10 13" id="KW-0408">Iron</keyword>
<dbReference type="Gene3D" id="1.10.630.10">
    <property type="entry name" value="Cytochrome P450"/>
    <property type="match status" value="1"/>
</dbReference>
<evidence type="ECO:0000256" key="9">
    <source>
        <dbReference type="ARBA" id="ARBA00023002"/>
    </source>
</evidence>
<keyword evidence="5 13" id="KW-0349">Heme</keyword>
<dbReference type="CDD" id="cd11065">
    <property type="entry name" value="CYP64-like"/>
    <property type="match status" value="1"/>
</dbReference>
<evidence type="ECO:0000256" key="4">
    <source>
        <dbReference type="ARBA" id="ARBA00010617"/>
    </source>
</evidence>
<evidence type="ECO:0000256" key="2">
    <source>
        <dbReference type="ARBA" id="ARBA00004167"/>
    </source>
</evidence>
<dbReference type="GO" id="GO:0020037">
    <property type="term" value="F:heme binding"/>
    <property type="evidence" value="ECO:0007669"/>
    <property type="project" value="InterPro"/>
</dbReference>
<dbReference type="InterPro" id="IPR001128">
    <property type="entry name" value="Cyt_P450"/>
</dbReference>
<dbReference type="HOGENOM" id="CLU_001570_2_0_1"/>
<evidence type="ECO:0000256" key="8">
    <source>
        <dbReference type="ARBA" id="ARBA00022989"/>
    </source>
</evidence>
<evidence type="ECO:0000256" key="7">
    <source>
        <dbReference type="ARBA" id="ARBA00022723"/>
    </source>
</evidence>
<dbReference type="OrthoDB" id="2789670at2759"/>
<dbReference type="GO" id="GO:0005506">
    <property type="term" value="F:iron ion binding"/>
    <property type="evidence" value="ECO:0007669"/>
    <property type="project" value="InterPro"/>
</dbReference>
<comment type="cofactor">
    <cofactor evidence="1 13">
        <name>heme</name>
        <dbReference type="ChEBI" id="CHEBI:30413"/>
    </cofactor>
</comment>
<keyword evidence="7 13" id="KW-0479">Metal-binding</keyword>
<dbReference type="PANTHER" id="PTHR46300:SF7">
    <property type="entry name" value="P450, PUTATIVE (EUROFUNG)-RELATED"/>
    <property type="match status" value="1"/>
</dbReference>
<gene>
    <name evidence="15" type="ORF">PHLGIDRAFT_124261</name>
</gene>
<sequence length="468" mass="53326">MPKTFEWLTYQKWSREFDSDIIYLRVLQTNIVVLNSHRAVRDLLENRSSIYSDRDRLVMMNTLMGWNIMFAFNPYGEKWREERRYFHQAFSPSVLNQYRPRLSSETGKLLKRLIDDPHDFMDHIRTTTGAIILGITFGMKIQGLKDPYVVLAEKALHGIAMAGNAGSYLVDFFPLLRHLPDGFPGTKFKREASEWSRYVSQMFTRPFELVQHKLNNGEAEPSILASLLTRLDPNKDNSHEESVIRGVTGAAYVAGADTTVSSLQTFILAMLLYPDVQKRAHEEIDRVVGTDRLPEFEDQDRLPYVMSIMMETLRWRNVLPLAISHRLMVDDEYRGYQLPAGTLVVANTWAILHDEKTYPNPDVFDPSRYLKPDGQLNPNAPTPTEAAFGYGRRICPGRHFALESLWIMIAYVLATLQIDKATDANGEVIEPSSDYTSGMLSYPVPYKASFTPRSAASNALIENLGIAD</sequence>
<evidence type="ECO:0000313" key="15">
    <source>
        <dbReference type="EMBL" id="KIP12379.1"/>
    </source>
</evidence>
<dbReference type="PANTHER" id="PTHR46300">
    <property type="entry name" value="P450, PUTATIVE (EUROFUNG)-RELATED-RELATED"/>
    <property type="match status" value="1"/>
</dbReference>
<dbReference type="SUPFAM" id="SSF48264">
    <property type="entry name" value="Cytochrome P450"/>
    <property type="match status" value="1"/>
</dbReference>
<evidence type="ECO:0000256" key="1">
    <source>
        <dbReference type="ARBA" id="ARBA00001971"/>
    </source>
</evidence>
<dbReference type="PROSITE" id="PS00086">
    <property type="entry name" value="CYTOCHROME_P450"/>
    <property type="match status" value="1"/>
</dbReference>
<dbReference type="GO" id="GO:0016705">
    <property type="term" value="F:oxidoreductase activity, acting on paired donors, with incorporation or reduction of molecular oxygen"/>
    <property type="evidence" value="ECO:0007669"/>
    <property type="project" value="InterPro"/>
</dbReference>
<dbReference type="GO" id="GO:0016020">
    <property type="term" value="C:membrane"/>
    <property type="evidence" value="ECO:0007669"/>
    <property type="project" value="UniProtKB-SubCell"/>
</dbReference>
<comment type="subcellular location">
    <subcellularLocation>
        <location evidence="2">Membrane</location>
        <topology evidence="2">Single-pass membrane protein</topology>
    </subcellularLocation>
</comment>
<evidence type="ECO:0000256" key="6">
    <source>
        <dbReference type="ARBA" id="ARBA00022692"/>
    </source>
</evidence>
<dbReference type="STRING" id="745531.A0A0C3P392"/>
<dbReference type="Pfam" id="PF00067">
    <property type="entry name" value="p450"/>
    <property type="match status" value="1"/>
</dbReference>
<dbReference type="PRINTS" id="PR00463">
    <property type="entry name" value="EP450I"/>
</dbReference>
<evidence type="ECO:0000256" key="3">
    <source>
        <dbReference type="ARBA" id="ARBA00005179"/>
    </source>
</evidence>
<dbReference type="AlphaFoldDB" id="A0A0C3P392"/>
<evidence type="ECO:0000256" key="12">
    <source>
        <dbReference type="ARBA" id="ARBA00023136"/>
    </source>
</evidence>
<evidence type="ECO:0000256" key="11">
    <source>
        <dbReference type="ARBA" id="ARBA00023033"/>
    </source>
</evidence>